<feature type="domain" description="Iminophenyl-pyruvate dimer synthase" evidence="1">
    <location>
        <begin position="56"/>
        <end position="251"/>
    </location>
</feature>
<dbReference type="PANTHER" id="PTHR34400">
    <property type="match status" value="1"/>
</dbReference>
<dbReference type="InterPro" id="IPR026820">
    <property type="entry name" value="VioB/RebD_dom"/>
</dbReference>
<dbReference type="PANTHER" id="PTHR34400:SF4">
    <property type="entry name" value="MEMBRANE PROTEIN"/>
    <property type="match status" value="1"/>
</dbReference>
<evidence type="ECO:0000313" key="2">
    <source>
        <dbReference type="EMBL" id="GJJ10940.1"/>
    </source>
</evidence>
<sequence length="414" mass="46812">MSMVFPPSNATGLFGYSNEQKSGAEFAALYDLVDVTLPELKNHLQAAILIKTPGPAKWSILNVAQQEMLHLSLAGNILCAIGGEPKLYSLNPPDSENHPKFPSYPDKMFYQETPLNLRGATKANIRTFLDLERPSILKDIDQVAEALDTYGSIGTFYWAVGEALKFSRSSMGDPRLFCGDVEKQLQYGDGSWYNDEMVVVKDLNSALKALDIIIDQGEGSQREPPVRATGSLDPPAPFGVKSQFEIFEDIYKGPPLDYYEVFENPKTESFKTSDPDIYKVKQQWLLTYWLQVLLVGDAAFCYLLQTVETLWKRKEKIKRMHLVNNNLHNIMLYVLRPLSTFLLSKTVKRKAKPTDQKETEMHFNLFFNYYPFAKTGKLAKLKELTRAAVEAFPNDKILPEVKEAVDALEDVGDQ</sequence>
<organism evidence="2 3">
    <name type="scientific">Clathrus columnatus</name>
    <dbReference type="NCBI Taxonomy" id="1419009"/>
    <lineage>
        <taxon>Eukaryota</taxon>
        <taxon>Fungi</taxon>
        <taxon>Dikarya</taxon>
        <taxon>Basidiomycota</taxon>
        <taxon>Agaricomycotina</taxon>
        <taxon>Agaricomycetes</taxon>
        <taxon>Phallomycetidae</taxon>
        <taxon>Phallales</taxon>
        <taxon>Clathraceae</taxon>
        <taxon>Clathrus</taxon>
    </lineage>
</organism>
<dbReference type="InterPro" id="IPR012347">
    <property type="entry name" value="Ferritin-like"/>
</dbReference>
<evidence type="ECO:0000259" key="1">
    <source>
        <dbReference type="Pfam" id="PF12902"/>
    </source>
</evidence>
<name>A0AAV5ADE9_9AGAM</name>
<evidence type="ECO:0000313" key="3">
    <source>
        <dbReference type="Proteomes" id="UP001050691"/>
    </source>
</evidence>
<dbReference type="EMBL" id="BPWL01000006">
    <property type="protein sequence ID" value="GJJ10940.1"/>
    <property type="molecule type" value="Genomic_DNA"/>
</dbReference>
<protein>
    <recommendedName>
        <fullName evidence="1">Iminophenyl-pyruvate dimer synthase domain-containing protein</fullName>
    </recommendedName>
</protein>
<comment type="caution">
    <text evidence="2">The sequence shown here is derived from an EMBL/GenBank/DDBJ whole genome shotgun (WGS) entry which is preliminary data.</text>
</comment>
<gene>
    <name evidence="2" type="ORF">Clacol_005169</name>
</gene>
<accession>A0AAV5ADE9</accession>
<dbReference type="Proteomes" id="UP001050691">
    <property type="component" value="Unassembled WGS sequence"/>
</dbReference>
<dbReference type="Pfam" id="PF12902">
    <property type="entry name" value="Ferritin-like"/>
    <property type="match status" value="1"/>
</dbReference>
<dbReference type="Gene3D" id="1.20.1260.10">
    <property type="match status" value="1"/>
</dbReference>
<reference evidence="2" key="1">
    <citation type="submission" date="2021-10" db="EMBL/GenBank/DDBJ databases">
        <title>De novo Genome Assembly of Clathrus columnatus (Basidiomycota, Fungi) Using Illumina and Nanopore Sequence Data.</title>
        <authorList>
            <person name="Ogiso-Tanaka E."/>
            <person name="Itagaki H."/>
            <person name="Hosoya T."/>
            <person name="Hosaka K."/>
        </authorList>
    </citation>
    <scope>NUCLEOTIDE SEQUENCE</scope>
    <source>
        <strain evidence="2">MO-923</strain>
    </source>
</reference>
<proteinExistence type="predicted"/>
<keyword evidence="3" id="KW-1185">Reference proteome</keyword>
<dbReference type="AlphaFoldDB" id="A0AAV5ADE9"/>